<dbReference type="NCBIfam" id="NF006395">
    <property type="entry name" value="PRK08644.1"/>
    <property type="match status" value="1"/>
</dbReference>
<dbReference type="Gene3D" id="3.40.50.720">
    <property type="entry name" value="NAD(P)-binding Rossmann-like Domain"/>
    <property type="match status" value="1"/>
</dbReference>
<accession>A0ABR7EVB8</accession>
<dbReference type="PANTHER" id="PTHR43267:SF3">
    <property type="entry name" value="THIF PROTEIN"/>
    <property type="match status" value="1"/>
</dbReference>
<protein>
    <submittedName>
        <fullName evidence="2">Sulfur carrier protein ThiS adenylyltransferase ThiF</fullName>
    </submittedName>
</protein>
<reference evidence="2 3" key="1">
    <citation type="submission" date="2020-08" db="EMBL/GenBank/DDBJ databases">
        <title>Genome public.</title>
        <authorList>
            <person name="Liu C."/>
            <person name="Sun Q."/>
        </authorList>
    </citation>
    <scope>NUCLEOTIDE SEQUENCE [LARGE SCALE GENOMIC DNA]</scope>
    <source>
        <strain evidence="2 3">NSJ-36</strain>
    </source>
</reference>
<name>A0ABR7EVB8_9FIRM</name>
<sequence>MEGQTTKTLTKEEIQAALEERHSPEIQKKLSAGHVTIAGLGGLGSNVAYALARIGVGHLHLIDFDVVDITNLNRQQYFMEHLGMYKTDALKSLLLKINPYLDIRTDCVKVTEENLISLFEDAGIVCEAFDNPEAKAMLVNGILQHFPKKKLVSATGMAGYGSSNTIRTEHLMKNFYLCGDRVTEPGYGNGLMAPRVAICAAHEANMITRLLLGEEEI</sequence>
<evidence type="ECO:0000313" key="2">
    <source>
        <dbReference type="EMBL" id="MBC5665298.1"/>
    </source>
</evidence>
<keyword evidence="2" id="KW-0808">Transferase</keyword>
<proteinExistence type="predicted"/>
<dbReference type="CDD" id="cd01487">
    <property type="entry name" value="E1_ThiF_like"/>
    <property type="match status" value="1"/>
</dbReference>
<comment type="caution">
    <text evidence="2">The sequence shown here is derived from an EMBL/GenBank/DDBJ whole genome shotgun (WGS) entry which is preliminary data.</text>
</comment>
<dbReference type="EMBL" id="JACOOY010000009">
    <property type="protein sequence ID" value="MBC5665298.1"/>
    <property type="molecule type" value="Genomic_DNA"/>
</dbReference>
<dbReference type="GO" id="GO:0016779">
    <property type="term" value="F:nucleotidyltransferase activity"/>
    <property type="evidence" value="ECO:0007669"/>
    <property type="project" value="UniProtKB-KW"/>
</dbReference>
<evidence type="ECO:0000259" key="1">
    <source>
        <dbReference type="Pfam" id="PF00899"/>
    </source>
</evidence>
<dbReference type="InterPro" id="IPR035985">
    <property type="entry name" value="Ubiquitin-activating_enz"/>
</dbReference>
<evidence type="ECO:0000313" key="3">
    <source>
        <dbReference type="Proteomes" id="UP000647235"/>
    </source>
</evidence>
<organism evidence="2 3">
    <name type="scientific">Dorea hominis</name>
    <dbReference type="NCBI Taxonomy" id="2763040"/>
    <lineage>
        <taxon>Bacteria</taxon>
        <taxon>Bacillati</taxon>
        <taxon>Bacillota</taxon>
        <taxon>Clostridia</taxon>
        <taxon>Lachnospirales</taxon>
        <taxon>Lachnospiraceae</taxon>
        <taxon>Dorea</taxon>
    </lineage>
</organism>
<gene>
    <name evidence="2" type="primary">thiF</name>
    <name evidence="2" type="ORF">H8S07_08405</name>
</gene>
<feature type="domain" description="THIF-type NAD/FAD binding fold" evidence="1">
    <location>
        <begin position="23"/>
        <end position="216"/>
    </location>
</feature>
<dbReference type="PANTHER" id="PTHR43267">
    <property type="entry name" value="TRNA THREONYLCARBAMOYLADENOSINE DEHYDRATASE"/>
    <property type="match status" value="1"/>
</dbReference>
<keyword evidence="3" id="KW-1185">Reference proteome</keyword>
<dbReference type="Proteomes" id="UP000647235">
    <property type="component" value="Unassembled WGS sequence"/>
</dbReference>
<dbReference type="InterPro" id="IPR012729">
    <property type="entry name" value="ThiF_fam2"/>
</dbReference>
<dbReference type="InterPro" id="IPR045886">
    <property type="entry name" value="ThiF/MoeB/HesA"/>
</dbReference>
<dbReference type="InterPro" id="IPR000594">
    <property type="entry name" value="ThiF_NAD_FAD-bd"/>
</dbReference>
<dbReference type="Pfam" id="PF00899">
    <property type="entry name" value="ThiF"/>
    <property type="match status" value="1"/>
</dbReference>
<keyword evidence="2" id="KW-0548">Nucleotidyltransferase</keyword>
<dbReference type="SUPFAM" id="SSF69572">
    <property type="entry name" value="Activating enzymes of the ubiquitin-like proteins"/>
    <property type="match status" value="1"/>
</dbReference>
<dbReference type="NCBIfam" id="TIGR02354">
    <property type="entry name" value="thiF_fam2"/>
    <property type="match status" value="1"/>
</dbReference>